<keyword evidence="1" id="KW-0472">Membrane</keyword>
<accession>A0ABQ9FPK5</accession>
<evidence type="ECO:0000313" key="3">
    <source>
        <dbReference type="Proteomes" id="UP001217089"/>
    </source>
</evidence>
<proteinExistence type="predicted"/>
<reference evidence="2 3" key="1">
    <citation type="submission" date="2022-12" db="EMBL/GenBank/DDBJ databases">
        <title>Chromosome-level genome of Tegillarca granosa.</title>
        <authorList>
            <person name="Kim J."/>
        </authorList>
    </citation>
    <scope>NUCLEOTIDE SEQUENCE [LARGE SCALE GENOMIC DNA]</scope>
    <source>
        <strain evidence="2">Teg-2019</strain>
        <tissue evidence="2">Adductor muscle</tissue>
    </source>
</reference>
<keyword evidence="3" id="KW-1185">Reference proteome</keyword>
<sequence length="88" mass="10211">MVSPEFQCGCTSYHWDFFCVYSPPPRGCQRTVHPAPRDAPVHDLIVHYTTAMWIVAVLVSVLYRQSLSTQIKRHGQLLNCKYLKPQEY</sequence>
<dbReference type="Proteomes" id="UP001217089">
    <property type="component" value="Unassembled WGS sequence"/>
</dbReference>
<name>A0ABQ9FPK5_TEGGR</name>
<keyword evidence="1" id="KW-0812">Transmembrane</keyword>
<evidence type="ECO:0000313" key="2">
    <source>
        <dbReference type="EMBL" id="KAJ8318086.1"/>
    </source>
</evidence>
<gene>
    <name evidence="2" type="ORF">KUTeg_003177</name>
</gene>
<dbReference type="EMBL" id="JARBDR010000214">
    <property type="protein sequence ID" value="KAJ8318086.1"/>
    <property type="molecule type" value="Genomic_DNA"/>
</dbReference>
<feature type="transmembrane region" description="Helical" evidence="1">
    <location>
        <begin position="45"/>
        <end position="63"/>
    </location>
</feature>
<evidence type="ECO:0000256" key="1">
    <source>
        <dbReference type="SAM" id="Phobius"/>
    </source>
</evidence>
<organism evidence="2 3">
    <name type="scientific">Tegillarca granosa</name>
    <name type="common">Malaysian cockle</name>
    <name type="synonym">Anadara granosa</name>
    <dbReference type="NCBI Taxonomy" id="220873"/>
    <lineage>
        <taxon>Eukaryota</taxon>
        <taxon>Metazoa</taxon>
        <taxon>Spiralia</taxon>
        <taxon>Lophotrochozoa</taxon>
        <taxon>Mollusca</taxon>
        <taxon>Bivalvia</taxon>
        <taxon>Autobranchia</taxon>
        <taxon>Pteriomorphia</taxon>
        <taxon>Arcoida</taxon>
        <taxon>Arcoidea</taxon>
        <taxon>Arcidae</taxon>
        <taxon>Tegillarca</taxon>
    </lineage>
</organism>
<comment type="caution">
    <text evidence="2">The sequence shown here is derived from an EMBL/GenBank/DDBJ whole genome shotgun (WGS) entry which is preliminary data.</text>
</comment>
<protein>
    <submittedName>
        <fullName evidence="2">Uncharacterized protein</fullName>
    </submittedName>
</protein>
<keyword evidence="1" id="KW-1133">Transmembrane helix</keyword>